<dbReference type="Proteomes" id="UP000243217">
    <property type="component" value="Unassembled WGS sequence"/>
</dbReference>
<accession>A0A1V9ZBX6</accession>
<dbReference type="InterPro" id="IPR000120">
    <property type="entry name" value="Amidase"/>
</dbReference>
<dbReference type="PANTHER" id="PTHR11895">
    <property type="entry name" value="TRANSAMIDASE"/>
    <property type="match status" value="1"/>
</dbReference>
<dbReference type="EMBL" id="JNBS01002108">
    <property type="protein sequence ID" value="OQR95427.1"/>
    <property type="molecule type" value="Genomic_DNA"/>
</dbReference>
<keyword evidence="1" id="KW-0732">Signal</keyword>
<dbReference type="PANTHER" id="PTHR11895:SF67">
    <property type="entry name" value="AMIDASE DOMAIN-CONTAINING PROTEIN"/>
    <property type="match status" value="1"/>
</dbReference>
<dbReference type="Pfam" id="PF01425">
    <property type="entry name" value="Amidase"/>
    <property type="match status" value="1"/>
</dbReference>
<reference evidence="3 4" key="1">
    <citation type="journal article" date="2014" name="Genome Biol. Evol.">
        <title>The secreted proteins of Achlya hypogyna and Thraustotheca clavata identify the ancestral oomycete secretome and reveal gene acquisitions by horizontal gene transfer.</title>
        <authorList>
            <person name="Misner I."/>
            <person name="Blouin N."/>
            <person name="Leonard G."/>
            <person name="Richards T.A."/>
            <person name="Lane C.E."/>
        </authorList>
    </citation>
    <scope>NUCLEOTIDE SEQUENCE [LARGE SCALE GENOMIC DNA]</scope>
    <source>
        <strain evidence="3 4">ATCC 34112</strain>
    </source>
</reference>
<evidence type="ECO:0000313" key="3">
    <source>
        <dbReference type="EMBL" id="OQR95427.1"/>
    </source>
</evidence>
<gene>
    <name evidence="3" type="ORF">THRCLA_07880</name>
</gene>
<dbReference type="AlphaFoldDB" id="A0A1V9ZBX6"/>
<dbReference type="InterPro" id="IPR036928">
    <property type="entry name" value="AS_sf"/>
</dbReference>
<keyword evidence="4" id="KW-1185">Reference proteome</keyword>
<name>A0A1V9ZBX6_9STRA</name>
<feature type="signal peptide" evidence="1">
    <location>
        <begin position="1"/>
        <end position="20"/>
    </location>
</feature>
<feature type="chain" id="PRO_5012574051" evidence="1">
    <location>
        <begin position="21"/>
        <end position="613"/>
    </location>
</feature>
<evidence type="ECO:0000313" key="4">
    <source>
        <dbReference type="Proteomes" id="UP000243217"/>
    </source>
</evidence>
<dbReference type="GO" id="GO:0016740">
    <property type="term" value="F:transferase activity"/>
    <property type="evidence" value="ECO:0007669"/>
    <property type="project" value="UniProtKB-KW"/>
</dbReference>
<evidence type="ECO:0000259" key="2">
    <source>
        <dbReference type="Pfam" id="PF01425"/>
    </source>
</evidence>
<keyword evidence="3" id="KW-0808">Transferase</keyword>
<comment type="caution">
    <text evidence="3">The sequence shown here is derived from an EMBL/GenBank/DDBJ whole genome shotgun (WGS) entry which is preliminary data.</text>
</comment>
<dbReference type="Gene3D" id="3.90.1300.10">
    <property type="entry name" value="Amidase signature (AS) domain"/>
    <property type="match status" value="1"/>
</dbReference>
<organism evidence="3 4">
    <name type="scientific">Thraustotheca clavata</name>
    <dbReference type="NCBI Taxonomy" id="74557"/>
    <lineage>
        <taxon>Eukaryota</taxon>
        <taxon>Sar</taxon>
        <taxon>Stramenopiles</taxon>
        <taxon>Oomycota</taxon>
        <taxon>Saprolegniomycetes</taxon>
        <taxon>Saprolegniales</taxon>
        <taxon>Achlyaceae</taxon>
        <taxon>Thraustotheca</taxon>
    </lineage>
</organism>
<dbReference type="SUPFAM" id="SSF75304">
    <property type="entry name" value="Amidase signature (AS) enzymes"/>
    <property type="match status" value="1"/>
</dbReference>
<feature type="domain" description="Amidase" evidence="2">
    <location>
        <begin position="164"/>
        <end position="583"/>
    </location>
</feature>
<sequence length="613" mass="66339">MQWTTVLSVVVVAIIFHALTQEEAIASNDIIANKFPGDTMDLRDVKSPRLTGFKLKLFAKLMRIPVLNTLLLKRIKSNNGLIQVREFASTLEDEPMHYPIHISTAEERKKHVLLAQDFDVNTLRFGPIGNGLRFKHWTIQDYTDKYKSGEITPLQVAKAVLAAIADSDSKKIPFRAFVQVNEKEVLHQAELSTLRYASKKIMGPLDGVPVAIKDGLDVKGYAIGFGTGFIADLNGPATKDAIPVARLRAAGALIVGMNNMHECGQGTTGINPAHGTPRNPYSASHMTGGSSSGSAAAVAAGIVPLAVGVDGGGSTRIPAGLCGVVGVKASYQRIPAIGLAAPSLAFVGPIAGSVQDAALGYAIMGGAHESVAMSQLQPPVHINPKAMESTDLSSVRIGVYRDYLNRTDPEIVDAFWANVEYFKSLGATVVDITLPNLQSIHFSHSVTILSESGQNSDDMYLHTDKYGFDVQINLQLARSVVTSLDFMAAQRIRGYAMRMLRDVFSDVDVIFTPTTGIPAPKLESDVFAAGLSDLQLTVKLMRYILVGNFAGIPSVTVPVANTKKDNLPISMQLQSFHYNEHELFNLARVLEKESPPSKPTSYYYSILDDAKKM</sequence>
<dbReference type="STRING" id="74557.A0A1V9ZBX6"/>
<evidence type="ECO:0000256" key="1">
    <source>
        <dbReference type="SAM" id="SignalP"/>
    </source>
</evidence>
<protein>
    <submittedName>
        <fullName evidence="3">Glutamyl-tRNA(Gln) amidotransferase subunit A</fullName>
    </submittedName>
</protein>
<dbReference type="OrthoDB" id="566138at2759"/>
<dbReference type="InterPro" id="IPR023631">
    <property type="entry name" value="Amidase_dom"/>
</dbReference>
<proteinExistence type="predicted"/>